<dbReference type="SUPFAM" id="SSF56420">
    <property type="entry name" value="Peptide deformylase"/>
    <property type="match status" value="1"/>
</dbReference>
<proteinExistence type="inferred from homology"/>
<comment type="function">
    <text evidence="6">Removes the formyl group from the N-terminal Met of newly synthesized proteins. Requires at least a dipeptide for an efficient rate of reaction. N-terminal L-methionine is a prerequisite for activity but the enzyme has broad specificity at other positions.</text>
</comment>
<evidence type="ECO:0000313" key="8">
    <source>
        <dbReference type="EMBL" id="PST40214.1"/>
    </source>
</evidence>
<dbReference type="PRINTS" id="PR01576">
    <property type="entry name" value="PDEFORMYLASE"/>
</dbReference>
<keyword evidence="3 6" id="KW-0378">Hydrolase</keyword>
<dbReference type="CDD" id="cd00487">
    <property type="entry name" value="Pep_deformylase"/>
    <property type="match status" value="1"/>
</dbReference>
<evidence type="ECO:0000256" key="3">
    <source>
        <dbReference type="ARBA" id="ARBA00022801"/>
    </source>
</evidence>
<keyword evidence="2 6" id="KW-0479">Metal-binding</keyword>
<accession>A0A2T3FY34</accession>
<name>A0A2T3FY34_9FIRM</name>
<dbReference type="Proteomes" id="UP000241201">
    <property type="component" value="Unassembled WGS sequence"/>
</dbReference>
<dbReference type="NCBIfam" id="TIGR00079">
    <property type="entry name" value="pept_deformyl"/>
    <property type="match status" value="1"/>
</dbReference>
<dbReference type="EMBL" id="JAJDKZ010000029">
    <property type="protein sequence ID" value="MCB8610932.1"/>
    <property type="molecule type" value="Genomic_DNA"/>
</dbReference>
<dbReference type="GO" id="GO:0042586">
    <property type="term" value="F:peptide deformylase activity"/>
    <property type="evidence" value="ECO:0007669"/>
    <property type="project" value="UniProtKB-UniRule"/>
</dbReference>
<comment type="catalytic activity">
    <reaction evidence="6">
        <text>N-terminal N-formyl-L-methionyl-[peptide] + H2O = N-terminal L-methionyl-[peptide] + formate</text>
        <dbReference type="Rhea" id="RHEA:24420"/>
        <dbReference type="Rhea" id="RHEA-COMP:10639"/>
        <dbReference type="Rhea" id="RHEA-COMP:10640"/>
        <dbReference type="ChEBI" id="CHEBI:15377"/>
        <dbReference type="ChEBI" id="CHEBI:15740"/>
        <dbReference type="ChEBI" id="CHEBI:49298"/>
        <dbReference type="ChEBI" id="CHEBI:64731"/>
        <dbReference type="EC" id="3.5.1.88"/>
    </reaction>
</comment>
<protein>
    <recommendedName>
        <fullName evidence="6">Peptide deformylase</fullName>
        <shortName evidence="6">PDF</shortName>
        <ecNumber evidence="6">3.5.1.88</ecNumber>
    </recommendedName>
    <alternativeName>
        <fullName evidence="6">Polypeptide deformylase</fullName>
    </alternativeName>
</protein>
<keyword evidence="5 6" id="KW-0408">Iron</keyword>
<dbReference type="Gene3D" id="3.90.45.10">
    <property type="entry name" value="Peptide deformylase"/>
    <property type="match status" value="1"/>
</dbReference>
<dbReference type="PIRSF" id="PIRSF004749">
    <property type="entry name" value="Pep_def"/>
    <property type="match status" value="1"/>
</dbReference>
<keyword evidence="4 6" id="KW-0648">Protein biosynthesis</keyword>
<evidence type="ECO:0000256" key="4">
    <source>
        <dbReference type="ARBA" id="ARBA00022917"/>
    </source>
</evidence>
<organism evidence="8 9">
    <name type="scientific">Faecalibacillus faecis</name>
    <dbReference type="NCBI Taxonomy" id="1982628"/>
    <lineage>
        <taxon>Bacteria</taxon>
        <taxon>Bacillati</taxon>
        <taxon>Bacillota</taxon>
        <taxon>Erysipelotrichia</taxon>
        <taxon>Erysipelotrichales</taxon>
        <taxon>Coprobacillaceae</taxon>
        <taxon>Faecalibacillus</taxon>
    </lineage>
</organism>
<keyword evidence="9" id="KW-1185">Reference proteome</keyword>
<reference evidence="9" key="1">
    <citation type="submission" date="2018-03" db="EMBL/GenBank/DDBJ databases">
        <title>Lachnoclostridium SNUG30370 gen.nov., sp.nov., isolated from human faeces.</title>
        <authorList>
            <person name="Seo B."/>
            <person name="Jeon K."/>
            <person name="Ko G."/>
        </authorList>
    </citation>
    <scope>NUCLEOTIDE SEQUENCE [LARGE SCALE GENOMIC DNA]</scope>
    <source>
        <strain evidence="9">SNUG30370</strain>
    </source>
</reference>
<dbReference type="EMBL" id="PYLP01000008">
    <property type="protein sequence ID" value="PST40214.1"/>
    <property type="molecule type" value="Genomic_DNA"/>
</dbReference>
<comment type="caution">
    <text evidence="8">The sequence shown here is derived from an EMBL/GenBank/DDBJ whole genome shotgun (WGS) entry which is preliminary data.</text>
</comment>
<evidence type="ECO:0000313" key="7">
    <source>
        <dbReference type="EMBL" id="MCB8610932.1"/>
    </source>
</evidence>
<sequence length="189" mass="21316">MLLMKDIIDDSNKLIRSISKEVSLPLSKEDHDLLMDMHAFLVASQDEKLSEKYDLRPAVGIAAIQLGIPKRMCAIHVLDFDENGEVINSTDYALANPKIVSYTPKQSYLKTGEACLSVLEDVQGYVPRHAKITVEGYDALTEKNVKIVARGYLAICLQHELDHFDGILFYDHINKDYPLMPIEHAMVID</sequence>
<feature type="binding site" evidence="6">
    <location>
        <position position="115"/>
    </location>
    <ligand>
        <name>Fe cation</name>
        <dbReference type="ChEBI" id="CHEBI:24875"/>
    </ligand>
</feature>
<feature type="binding site" evidence="6">
    <location>
        <position position="159"/>
    </location>
    <ligand>
        <name>Fe cation</name>
        <dbReference type="ChEBI" id="CHEBI:24875"/>
    </ligand>
</feature>
<feature type="active site" evidence="6">
    <location>
        <position position="160"/>
    </location>
</feature>
<dbReference type="GeneID" id="77470992"/>
<comment type="similarity">
    <text evidence="1 6">Belongs to the polypeptide deformylase family.</text>
</comment>
<dbReference type="HAMAP" id="MF_00163">
    <property type="entry name" value="Pep_deformylase"/>
    <property type="match status" value="1"/>
</dbReference>
<feature type="binding site" evidence="6">
    <location>
        <position position="163"/>
    </location>
    <ligand>
        <name>Fe cation</name>
        <dbReference type="ChEBI" id="CHEBI:24875"/>
    </ligand>
</feature>
<reference evidence="7" key="3">
    <citation type="submission" date="2021-10" db="EMBL/GenBank/DDBJ databases">
        <title>Collection of gut derived symbiotic bacterial strains cultured from healthy donors.</title>
        <authorList>
            <person name="Lin H."/>
            <person name="Littmann E."/>
            <person name="Kohout C."/>
            <person name="Pamer E.G."/>
        </authorList>
    </citation>
    <scope>NUCLEOTIDE SEQUENCE</scope>
    <source>
        <strain evidence="7">DFI.4.48</strain>
    </source>
</reference>
<dbReference type="InterPro" id="IPR036821">
    <property type="entry name" value="Peptide_deformylase_sf"/>
</dbReference>
<dbReference type="AlphaFoldDB" id="A0A2T3FY34"/>
<dbReference type="PANTHER" id="PTHR10458:SF8">
    <property type="entry name" value="PEPTIDE DEFORMYLASE 2"/>
    <property type="match status" value="1"/>
</dbReference>
<dbReference type="InterPro" id="IPR023635">
    <property type="entry name" value="Peptide_deformylase"/>
</dbReference>
<evidence type="ECO:0000313" key="9">
    <source>
        <dbReference type="Proteomes" id="UP000241201"/>
    </source>
</evidence>
<dbReference type="FunFam" id="3.90.45.10:FF:000002">
    <property type="entry name" value="Peptide deformylase"/>
    <property type="match status" value="1"/>
</dbReference>
<evidence type="ECO:0000256" key="6">
    <source>
        <dbReference type="HAMAP-Rule" id="MF_00163"/>
    </source>
</evidence>
<dbReference type="RefSeq" id="WP_106988088.1">
    <property type="nucleotide sequence ID" value="NZ_DAWBWI010000265.1"/>
</dbReference>
<reference evidence="8" key="2">
    <citation type="journal article" date="2019" name="Int. J. Syst. Evol. Microbiol.">
        <title>Faecalibacillus intestinalis gen. nov., sp. nov. and Faecalibacillus faecis sp. nov., isolated from human faeces.</title>
        <authorList>
            <person name="Seo B."/>
            <person name="Jeon K."/>
            <person name="Baek I."/>
            <person name="Lee Y.M."/>
            <person name="Baek K."/>
            <person name="Ko G."/>
        </authorList>
    </citation>
    <scope>NUCLEOTIDE SEQUENCE</scope>
    <source>
        <strain evidence="8">SNUG30370</strain>
    </source>
</reference>
<dbReference type="Pfam" id="PF01327">
    <property type="entry name" value="Pep_deformylase"/>
    <property type="match status" value="1"/>
</dbReference>
<comment type="cofactor">
    <cofactor evidence="6">
        <name>Fe(2+)</name>
        <dbReference type="ChEBI" id="CHEBI:29033"/>
    </cofactor>
    <text evidence="6">Binds 1 Fe(2+) ion.</text>
</comment>
<evidence type="ECO:0000256" key="2">
    <source>
        <dbReference type="ARBA" id="ARBA00022723"/>
    </source>
</evidence>
<dbReference type="EC" id="3.5.1.88" evidence="6"/>
<evidence type="ECO:0000256" key="1">
    <source>
        <dbReference type="ARBA" id="ARBA00010759"/>
    </source>
</evidence>
<dbReference type="PANTHER" id="PTHR10458">
    <property type="entry name" value="PEPTIDE DEFORMYLASE"/>
    <property type="match status" value="1"/>
</dbReference>
<evidence type="ECO:0000256" key="5">
    <source>
        <dbReference type="ARBA" id="ARBA00023004"/>
    </source>
</evidence>
<dbReference type="GO" id="GO:0006412">
    <property type="term" value="P:translation"/>
    <property type="evidence" value="ECO:0007669"/>
    <property type="project" value="UniProtKB-UniRule"/>
</dbReference>
<dbReference type="Proteomes" id="UP001198439">
    <property type="component" value="Unassembled WGS sequence"/>
</dbReference>
<gene>
    <name evidence="6 7" type="primary">def</name>
    <name evidence="8" type="ORF">C7U55_07810</name>
    <name evidence="7" type="ORF">LJD69_10035</name>
</gene>
<dbReference type="GO" id="GO:0046872">
    <property type="term" value="F:metal ion binding"/>
    <property type="evidence" value="ECO:0007669"/>
    <property type="project" value="UniProtKB-KW"/>
</dbReference>